<gene>
    <name evidence="1" type="ORF">LX87_02671</name>
</gene>
<protein>
    <recommendedName>
        <fullName evidence="3">Lipocalin-like protein</fullName>
    </recommendedName>
</protein>
<name>A0A327WYE8_LARAB</name>
<accession>A0A327WYE8</accession>
<evidence type="ECO:0000313" key="1">
    <source>
        <dbReference type="EMBL" id="RAJ97766.1"/>
    </source>
</evidence>
<dbReference type="EMBL" id="QLMC01000003">
    <property type="protein sequence ID" value="RAJ97766.1"/>
    <property type="molecule type" value="Genomic_DNA"/>
</dbReference>
<evidence type="ECO:0008006" key="3">
    <source>
        <dbReference type="Google" id="ProtNLM"/>
    </source>
</evidence>
<dbReference type="Proteomes" id="UP000248790">
    <property type="component" value="Unassembled WGS sequence"/>
</dbReference>
<sequence length="160" mass="17487">MNTEKTLIFEFFMKRTAIIAFVAVLGLFAVLTGCSKNKTEPLSERIAKNWSAQKVEENNVVVYTKGASSNVRPGYSQYSLDLSNPPTVVIKQVDGFTSTGQYELQGDTRLILKNLSPAPTDGPTIEFNIGAVTDNSLEITRTTADRKTGGTTNKYTLSNP</sequence>
<comment type="caution">
    <text evidence="1">The sequence shown here is derived from an EMBL/GenBank/DDBJ whole genome shotgun (WGS) entry which is preliminary data.</text>
</comment>
<evidence type="ECO:0000313" key="2">
    <source>
        <dbReference type="Proteomes" id="UP000248790"/>
    </source>
</evidence>
<dbReference type="AlphaFoldDB" id="A0A327WYE8"/>
<reference evidence="1 2" key="1">
    <citation type="submission" date="2018-06" db="EMBL/GenBank/DDBJ databases">
        <title>Genomic Encyclopedia of Archaeal and Bacterial Type Strains, Phase II (KMG-II): from individual species to whole genera.</title>
        <authorList>
            <person name="Goeker M."/>
        </authorList>
    </citation>
    <scope>NUCLEOTIDE SEQUENCE [LARGE SCALE GENOMIC DNA]</scope>
    <source>
        <strain evidence="1 2">DSM 21851</strain>
    </source>
</reference>
<organism evidence="1 2">
    <name type="scientific">Larkinella arboricola</name>
    <dbReference type="NCBI Taxonomy" id="643671"/>
    <lineage>
        <taxon>Bacteria</taxon>
        <taxon>Pseudomonadati</taxon>
        <taxon>Bacteroidota</taxon>
        <taxon>Cytophagia</taxon>
        <taxon>Cytophagales</taxon>
        <taxon>Spirosomataceae</taxon>
        <taxon>Larkinella</taxon>
    </lineage>
</organism>
<keyword evidence="2" id="KW-1185">Reference proteome</keyword>
<proteinExistence type="predicted"/>
<dbReference type="PROSITE" id="PS51257">
    <property type="entry name" value="PROKAR_LIPOPROTEIN"/>
    <property type="match status" value="1"/>
</dbReference>